<feature type="compositionally biased region" description="Basic and acidic residues" evidence="1">
    <location>
        <begin position="1"/>
        <end position="21"/>
    </location>
</feature>
<keyword evidence="3" id="KW-1185">Reference proteome</keyword>
<accession>A0A9X4RID5</accession>
<organism evidence="2 3">
    <name type="scientific">Pseudanabaena catenata USMAC16</name>
    <dbReference type="NCBI Taxonomy" id="1855837"/>
    <lineage>
        <taxon>Bacteria</taxon>
        <taxon>Bacillati</taxon>
        <taxon>Cyanobacteriota</taxon>
        <taxon>Cyanophyceae</taxon>
        <taxon>Pseudanabaenales</taxon>
        <taxon>Pseudanabaenaceae</taxon>
        <taxon>Pseudanabaena</taxon>
    </lineage>
</organism>
<comment type="caution">
    <text evidence="2">The sequence shown here is derived from an EMBL/GenBank/DDBJ whole genome shotgun (WGS) entry which is preliminary data.</text>
</comment>
<dbReference type="RefSeq" id="WP_009627076.1">
    <property type="nucleotide sequence ID" value="NZ_VBTY01000074.1"/>
</dbReference>
<evidence type="ECO:0000256" key="1">
    <source>
        <dbReference type="SAM" id="MobiDB-lite"/>
    </source>
</evidence>
<proteinExistence type="predicted"/>
<evidence type="ECO:0000313" key="3">
    <source>
        <dbReference type="Proteomes" id="UP001152872"/>
    </source>
</evidence>
<dbReference type="AlphaFoldDB" id="A0A9X4RID5"/>
<sequence length="72" mass="8473">MNQRLKRWESPRKEGRNDKGKGGSARQRQKQKQFRMLRKKLKEGINPQTKRDGANAISFCLQLQKLVQSTNF</sequence>
<dbReference type="EMBL" id="VBTY01000074">
    <property type="protein sequence ID" value="MDG3494970.1"/>
    <property type="molecule type" value="Genomic_DNA"/>
</dbReference>
<protein>
    <submittedName>
        <fullName evidence="2">Uncharacterized protein</fullName>
    </submittedName>
</protein>
<gene>
    <name evidence="2" type="ORF">FEV09_10415</name>
</gene>
<dbReference type="Proteomes" id="UP001152872">
    <property type="component" value="Unassembled WGS sequence"/>
</dbReference>
<feature type="region of interest" description="Disordered" evidence="1">
    <location>
        <begin position="1"/>
        <end position="34"/>
    </location>
</feature>
<evidence type="ECO:0000313" key="2">
    <source>
        <dbReference type="EMBL" id="MDG3494970.1"/>
    </source>
</evidence>
<reference evidence="2" key="1">
    <citation type="submission" date="2019-05" db="EMBL/GenBank/DDBJ databases">
        <title>Whole genome sequencing of Pseudanabaena catenata USMAC16.</title>
        <authorList>
            <person name="Khan Z."/>
            <person name="Omar W.M."/>
            <person name="Convey P."/>
            <person name="Merican F."/>
            <person name="Najimudin N."/>
        </authorList>
    </citation>
    <scope>NUCLEOTIDE SEQUENCE</scope>
    <source>
        <strain evidence="2">USMAC16</strain>
    </source>
</reference>
<name>A0A9X4RID5_9CYAN</name>